<feature type="domain" description="Peptidase M20 dimerisation" evidence="3">
    <location>
        <begin position="186"/>
        <end position="277"/>
    </location>
</feature>
<dbReference type="FunFam" id="3.30.70.360:FF:000001">
    <property type="entry name" value="N-acetyldiaminopimelate deacetylase"/>
    <property type="match status" value="1"/>
</dbReference>
<dbReference type="GO" id="GO:0050118">
    <property type="term" value="F:N-acetyldiaminopimelate deacetylase activity"/>
    <property type="evidence" value="ECO:0007669"/>
    <property type="project" value="UniProtKB-ARBA"/>
</dbReference>
<dbReference type="PANTHER" id="PTHR11014">
    <property type="entry name" value="PEPTIDASE M20 FAMILY MEMBER"/>
    <property type="match status" value="1"/>
</dbReference>
<dbReference type="Pfam" id="PF07687">
    <property type="entry name" value="M20_dimer"/>
    <property type="match status" value="1"/>
</dbReference>
<dbReference type="NCBIfam" id="TIGR01891">
    <property type="entry name" value="amidohydrolases"/>
    <property type="match status" value="1"/>
</dbReference>
<evidence type="ECO:0000313" key="4">
    <source>
        <dbReference type="EMBL" id="AOT72991.1"/>
    </source>
</evidence>
<dbReference type="PIRSF" id="PIRSF005962">
    <property type="entry name" value="Pept_M20D_amidohydro"/>
    <property type="match status" value="1"/>
</dbReference>
<sequence length="397" mass="44121">MSIERNIAALGEELRKIARDLHQIPESGFEEYKTSAYIIEKLKSIGVEVYSGIAQTGVIGLLRGSENKETIAFRADMDALSVEEKTNLPYASKHSGMMHACGHDAHMTILLGLAKYLVEHRKNLKQNIVFLFQPAEEGPGGAEPMIQAGVLEQFHIDKILGLHVFPEVDAGRVAARPGPMMAQAGEFDILIKGRSGHGAIPHMAKDAIVAAATLVSSFQSIVSRSIDPMEGAIVTIGKMWGGERRNIIAGEVHLEGTVRAFREEVFENIKRRMKLIIQGIETAYECSIELVFRDMYPAVTNDEKLFEDFVEAVGKEHVDVIAPQMIAEDFSYFQKEIPGLFFFLGVKNEKLNCIYPLHNCLFQYPEETLMTGLQVYIQYLRHVGVVAPEPDAEIFAG</sequence>
<protein>
    <submittedName>
        <fullName evidence="4">Amidohydrolase</fullName>
    </submittedName>
</protein>
<dbReference type="AlphaFoldDB" id="A0A1D8GPW9"/>
<dbReference type="InterPro" id="IPR036264">
    <property type="entry name" value="Bact_exopeptidase_dim_dom"/>
</dbReference>
<evidence type="ECO:0000259" key="3">
    <source>
        <dbReference type="Pfam" id="PF07687"/>
    </source>
</evidence>
<proteinExistence type="predicted"/>
<evidence type="ECO:0000256" key="1">
    <source>
        <dbReference type="ARBA" id="ARBA00022801"/>
    </source>
</evidence>
<name>A0A1D8GPW9_9FIRM</name>
<dbReference type="InterPro" id="IPR002933">
    <property type="entry name" value="Peptidase_M20"/>
</dbReference>
<feature type="binding site" evidence="2">
    <location>
        <position position="103"/>
    </location>
    <ligand>
        <name>Mn(2+)</name>
        <dbReference type="ChEBI" id="CHEBI:29035"/>
        <label>2</label>
    </ligand>
</feature>
<dbReference type="KEGG" id="gfe:Gferi_04220"/>
<feature type="binding site" evidence="2">
    <location>
        <position position="101"/>
    </location>
    <ligand>
        <name>Mn(2+)</name>
        <dbReference type="ChEBI" id="CHEBI:29035"/>
        <label>2</label>
    </ligand>
</feature>
<evidence type="ECO:0000313" key="5">
    <source>
        <dbReference type="Proteomes" id="UP000095743"/>
    </source>
</evidence>
<gene>
    <name evidence="4" type="ORF">Gferi_04220</name>
</gene>
<comment type="cofactor">
    <cofactor evidence="2">
        <name>Mn(2+)</name>
        <dbReference type="ChEBI" id="CHEBI:29035"/>
    </cofactor>
    <text evidence="2">The Mn(2+) ion enhances activity.</text>
</comment>
<dbReference type="Proteomes" id="UP000095743">
    <property type="component" value="Chromosome"/>
</dbReference>
<organism evidence="4 5">
    <name type="scientific">Geosporobacter ferrireducens</name>
    <dbReference type="NCBI Taxonomy" id="1424294"/>
    <lineage>
        <taxon>Bacteria</taxon>
        <taxon>Bacillati</taxon>
        <taxon>Bacillota</taxon>
        <taxon>Clostridia</taxon>
        <taxon>Peptostreptococcales</taxon>
        <taxon>Thermotaleaceae</taxon>
        <taxon>Geosporobacter</taxon>
    </lineage>
</organism>
<dbReference type="EMBL" id="CP017269">
    <property type="protein sequence ID" value="AOT72991.1"/>
    <property type="molecule type" value="Genomic_DNA"/>
</dbReference>
<feature type="binding site" evidence="2">
    <location>
        <position position="137"/>
    </location>
    <ligand>
        <name>Mn(2+)</name>
        <dbReference type="ChEBI" id="CHEBI:29035"/>
        <label>2</label>
    </ligand>
</feature>
<evidence type="ECO:0000256" key="2">
    <source>
        <dbReference type="PIRSR" id="PIRSR005962-1"/>
    </source>
</evidence>
<dbReference type="STRING" id="1424294.Gferi_04220"/>
<dbReference type="Pfam" id="PF01546">
    <property type="entry name" value="Peptidase_M20"/>
    <property type="match status" value="1"/>
</dbReference>
<accession>A0A1D8GPW9</accession>
<keyword evidence="2" id="KW-0464">Manganese</keyword>
<dbReference type="PANTHER" id="PTHR11014:SF98">
    <property type="entry name" value="N-ACETYLDIAMINOPIMELATE DEACETYLASE"/>
    <property type="match status" value="1"/>
</dbReference>
<keyword evidence="1 4" id="KW-0378">Hydrolase</keyword>
<reference evidence="4 5" key="1">
    <citation type="submission" date="2016-09" db="EMBL/GenBank/DDBJ databases">
        <title>Genomic analysis reveals versatility of anaerobic energy metabolism of Geosporobacter ferrireducens IRF9 of phylum Firmicutes.</title>
        <authorList>
            <person name="Kim S.-J."/>
        </authorList>
    </citation>
    <scope>NUCLEOTIDE SEQUENCE [LARGE SCALE GENOMIC DNA]</scope>
    <source>
        <strain evidence="4 5">IRF9</strain>
    </source>
</reference>
<dbReference type="Gene3D" id="3.30.70.360">
    <property type="match status" value="1"/>
</dbReference>
<keyword evidence="5" id="KW-1185">Reference proteome</keyword>
<dbReference type="SUPFAM" id="SSF53187">
    <property type="entry name" value="Zn-dependent exopeptidases"/>
    <property type="match status" value="1"/>
</dbReference>
<dbReference type="GO" id="GO:0019877">
    <property type="term" value="P:diaminopimelate biosynthetic process"/>
    <property type="evidence" value="ECO:0007669"/>
    <property type="project" value="TreeGrafter"/>
</dbReference>
<dbReference type="InterPro" id="IPR011650">
    <property type="entry name" value="Peptidase_M20_dimer"/>
</dbReference>
<dbReference type="GO" id="GO:0046872">
    <property type="term" value="F:metal ion binding"/>
    <property type="evidence" value="ECO:0007669"/>
    <property type="project" value="UniProtKB-KW"/>
</dbReference>
<keyword evidence="2" id="KW-0479">Metal-binding</keyword>
<feature type="binding site" evidence="2">
    <location>
        <position position="163"/>
    </location>
    <ligand>
        <name>Mn(2+)</name>
        <dbReference type="ChEBI" id="CHEBI:29035"/>
        <label>2</label>
    </ligand>
</feature>
<dbReference type="Gene3D" id="3.40.630.10">
    <property type="entry name" value="Zn peptidases"/>
    <property type="match status" value="1"/>
</dbReference>
<dbReference type="SUPFAM" id="SSF55031">
    <property type="entry name" value="Bacterial exopeptidase dimerisation domain"/>
    <property type="match status" value="1"/>
</dbReference>
<feature type="binding site" evidence="2">
    <location>
        <position position="358"/>
    </location>
    <ligand>
        <name>Mn(2+)</name>
        <dbReference type="ChEBI" id="CHEBI:29035"/>
        <label>2</label>
    </ligand>
</feature>
<dbReference type="InterPro" id="IPR017439">
    <property type="entry name" value="Amidohydrolase"/>
</dbReference>